<dbReference type="EMBL" id="JAMDMJ010000029">
    <property type="protein sequence ID" value="MCY9598395.1"/>
    <property type="molecule type" value="Genomic_DNA"/>
</dbReference>
<dbReference type="Gene3D" id="3.40.50.720">
    <property type="entry name" value="NAD(P)-binding Rossmann-like Domain"/>
    <property type="match status" value="1"/>
</dbReference>
<dbReference type="EMBL" id="CP026520">
    <property type="protein sequence ID" value="QAV18989.1"/>
    <property type="molecule type" value="Genomic_DNA"/>
</dbReference>
<reference evidence="5 8" key="2">
    <citation type="submission" date="2022-05" db="EMBL/GenBank/DDBJ databases">
        <title>Genome Sequencing of Bee-Associated Microbes.</title>
        <authorList>
            <person name="Dunlap C."/>
        </authorList>
    </citation>
    <scope>NUCLEOTIDE SEQUENCE [LARGE SCALE GENOMIC DNA]</scope>
    <source>
        <strain evidence="5 8">NRRL B-23120</strain>
    </source>
</reference>
<comment type="similarity">
    <text evidence="1">Belongs to the Gfo/Idh/MocA family.</text>
</comment>
<accession>A0A410WX13</accession>
<evidence type="ECO:0000313" key="8">
    <source>
        <dbReference type="Proteomes" id="UP001527202"/>
    </source>
</evidence>
<organism evidence="6 7">
    <name type="scientific">Paenibacillus chitinolyticus</name>
    <dbReference type="NCBI Taxonomy" id="79263"/>
    <lineage>
        <taxon>Bacteria</taxon>
        <taxon>Bacillati</taxon>
        <taxon>Bacillota</taxon>
        <taxon>Bacilli</taxon>
        <taxon>Bacillales</taxon>
        <taxon>Paenibacillaceae</taxon>
        <taxon>Paenibacillus</taxon>
    </lineage>
</organism>
<dbReference type="InterPro" id="IPR051317">
    <property type="entry name" value="Gfo/Idh/MocA_oxidoreduct"/>
</dbReference>
<evidence type="ECO:0000259" key="3">
    <source>
        <dbReference type="Pfam" id="PF01408"/>
    </source>
</evidence>
<evidence type="ECO:0000313" key="6">
    <source>
        <dbReference type="EMBL" id="QAV18989.1"/>
    </source>
</evidence>
<gene>
    <name evidence="5" type="ORF">M5X16_21845</name>
    <name evidence="6" type="ORF">PC41400_15400</name>
</gene>
<sequence>MIKIGIIGAGNIAMTHAKALSTVKEAVLTGVHDIHQPAGERFASTFGGQAFERYEDLLDSSDGIIVASPNFKHKDHALQALAAGKHVLCEKPMAITLEEAQVMRDYTDKAHAIAMMGFNYRYLSFVHILMEFIRNGGHGGIISFNISFKKDSALRKKAFTWRDSEASKQTSGALGDLGIHLIDMIWYLFRSDFRPESIRVKMATHVKEKENREVQVDDYSEILGQLHNQVFIHMVTSKSTVPEECGFGIEVIGHRKNFHYHTRNPLSYTVTEGISSTSFDLPPALLTDPAGEFHGWADSFRIEQMAWVDAILRKSRMGLPSFADGHRSQATLNLFFETHAKDLSGALVMQA</sequence>
<dbReference type="Proteomes" id="UP001527202">
    <property type="component" value="Unassembled WGS sequence"/>
</dbReference>
<proteinExistence type="inferred from homology"/>
<dbReference type="GO" id="GO:0000166">
    <property type="term" value="F:nucleotide binding"/>
    <property type="evidence" value="ECO:0007669"/>
    <property type="project" value="InterPro"/>
</dbReference>
<dbReference type="AlphaFoldDB" id="A0A410WX13"/>
<dbReference type="PANTHER" id="PTHR43708:SF5">
    <property type="entry name" value="CONSERVED EXPRESSED OXIDOREDUCTASE (EUROFUNG)-RELATED"/>
    <property type="match status" value="1"/>
</dbReference>
<protein>
    <submittedName>
        <fullName evidence="6">Gfo/Idh/MocA family oxidoreductase</fullName>
    </submittedName>
</protein>
<feature type="domain" description="Gfo/Idh/MocA-like oxidoreductase C-terminal" evidence="4">
    <location>
        <begin position="132"/>
        <end position="340"/>
    </location>
</feature>
<dbReference type="InterPro" id="IPR000683">
    <property type="entry name" value="Gfo/Idh/MocA-like_OxRdtase_N"/>
</dbReference>
<dbReference type="OrthoDB" id="9815825at2"/>
<dbReference type="KEGG" id="pchi:PC41400_15400"/>
<feature type="domain" description="Gfo/Idh/MocA-like oxidoreductase N-terminal" evidence="3">
    <location>
        <begin position="2"/>
        <end position="118"/>
    </location>
</feature>
<evidence type="ECO:0000259" key="4">
    <source>
        <dbReference type="Pfam" id="PF02894"/>
    </source>
</evidence>
<dbReference type="SUPFAM" id="SSF55347">
    <property type="entry name" value="Glyceraldehyde-3-phosphate dehydrogenase-like, C-terminal domain"/>
    <property type="match status" value="1"/>
</dbReference>
<dbReference type="Proteomes" id="UP000288943">
    <property type="component" value="Chromosome"/>
</dbReference>
<dbReference type="RefSeq" id="WP_042225689.1">
    <property type="nucleotide sequence ID" value="NZ_CP026520.1"/>
</dbReference>
<evidence type="ECO:0000256" key="1">
    <source>
        <dbReference type="ARBA" id="ARBA00010928"/>
    </source>
</evidence>
<dbReference type="GO" id="GO:0016491">
    <property type="term" value="F:oxidoreductase activity"/>
    <property type="evidence" value="ECO:0007669"/>
    <property type="project" value="UniProtKB-KW"/>
</dbReference>
<evidence type="ECO:0000313" key="7">
    <source>
        <dbReference type="Proteomes" id="UP000288943"/>
    </source>
</evidence>
<dbReference type="Gene3D" id="3.30.360.10">
    <property type="entry name" value="Dihydrodipicolinate Reductase, domain 2"/>
    <property type="match status" value="1"/>
</dbReference>
<dbReference type="InterPro" id="IPR004104">
    <property type="entry name" value="Gfo/Idh/MocA-like_OxRdtase_C"/>
</dbReference>
<reference evidence="6 7" key="1">
    <citation type="submission" date="2018-01" db="EMBL/GenBank/DDBJ databases">
        <title>The whole genome sequencing and assembly of Paenibacillus chitinolyticus KCCM 41400 strain.</title>
        <authorList>
            <person name="Kim J.-Y."/>
            <person name="Park M.-K."/>
            <person name="Lee Y.-J."/>
            <person name="Yi H."/>
            <person name="Bahn Y.-S."/>
            <person name="Kim J.F."/>
            <person name="Lee D.-W."/>
        </authorList>
    </citation>
    <scope>NUCLEOTIDE SEQUENCE [LARGE SCALE GENOMIC DNA]</scope>
    <source>
        <strain evidence="6 7">KCCM 41400</strain>
    </source>
</reference>
<dbReference type="PANTHER" id="PTHR43708">
    <property type="entry name" value="CONSERVED EXPRESSED OXIDOREDUCTASE (EUROFUNG)"/>
    <property type="match status" value="1"/>
</dbReference>
<dbReference type="Pfam" id="PF02894">
    <property type="entry name" value="GFO_IDH_MocA_C"/>
    <property type="match status" value="1"/>
</dbReference>
<name>A0A410WX13_9BACL</name>
<dbReference type="GeneID" id="95376198"/>
<keyword evidence="2" id="KW-0560">Oxidoreductase</keyword>
<evidence type="ECO:0000313" key="5">
    <source>
        <dbReference type="EMBL" id="MCY9598395.1"/>
    </source>
</evidence>
<dbReference type="InterPro" id="IPR036291">
    <property type="entry name" value="NAD(P)-bd_dom_sf"/>
</dbReference>
<evidence type="ECO:0000256" key="2">
    <source>
        <dbReference type="ARBA" id="ARBA00023002"/>
    </source>
</evidence>
<dbReference type="Pfam" id="PF01408">
    <property type="entry name" value="GFO_IDH_MocA"/>
    <property type="match status" value="1"/>
</dbReference>
<dbReference type="SUPFAM" id="SSF51735">
    <property type="entry name" value="NAD(P)-binding Rossmann-fold domains"/>
    <property type="match status" value="1"/>
</dbReference>
<keyword evidence="8" id="KW-1185">Reference proteome</keyword>